<sequence>MDIIGKKLAVGSKAPYTSNDFKHLLHVGTLLPQQFCIAQQQHLRHAQHDLRRQKSSLSHRAALAKGALIFIFLQKRDVLKCSAWLEEKVHLYSDKSHV</sequence>
<evidence type="ECO:0000313" key="2">
    <source>
        <dbReference type="EMBL" id="OMO60023.1"/>
    </source>
</evidence>
<proteinExistence type="predicted"/>
<dbReference type="PROSITE" id="PS50108">
    <property type="entry name" value="CRIB"/>
    <property type="match status" value="1"/>
</dbReference>
<protein>
    <recommendedName>
        <fullName evidence="1">CRIB domain-containing protein</fullName>
    </recommendedName>
</protein>
<evidence type="ECO:0000313" key="3">
    <source>
        <dbReference type="Proteomes" id="UP000188268"/>
    </source>
</evidence>
<dbReference type="InterPro" id="IPR000095">
    <property type="entry name" value="CRIB_dom"/>
</dbReference>
<dbReference type="EMBL" id="AWWV01013791">
    <property type="protein sequence ID" value="OMO60023.1"/>
    <property type="molecule type" value="Genomic_DNA"/>
</dbReference>
<dbReference type="AlphaFoldDB" id="A0A1R3GPK7"/>
<dbReference type="Gramene" id="OMO60023">
    <property type="protein sequence ID" value="OMO60023"/>
    <property type="gene ID" value="CCACVL1_24455"/>
</dbReference>
<feature type="domain" description="CRIB" evidence="1">
    <location>
        <begin position="12"/>
        <end position="28"/>
    </location>
</feature>
<organism evidence="2 3">
    <name type="scientific">Corchorus capsularis</name>
    <name type="common">Jute</name>
    <dbReference type="NCBI Taxonomy" id="210143"/>
    <lineage>
        <taxon>Eukaryota</taxon>
        <taxon>Viridiplantae</taxon>
        <taxon>Streptophyta</taxon>
        <taxon>Embryophyta</taxon>
        <taxon>Tracheophyta</taxon>
        <taxon>Spermatophyta</taxon>
        <taxon>Magnoliopsida</taxon>
        <taxon>eudicotyledons</taxon>
        <taxon>Gunneridae</taxon>
        <taxon>Pentapetalae</taxon>
        <taxon>rosids</taxon>
        <taxon>malvids</taxon>
        <taxon>Malvales</taxon>
        <taxon>Malvaceae</taxon>
        <taxon>Grewioideae</taxon>
        <taxon>Apeibeae</taxon>
        <taxon>Corchorus</taxon>
    </lineage>
</organism>
<keyword evidence="3" id="KW-1185">Reference proteome</keyword>
<gene>
    <name evidence="2" type="ORF">CCACVL1_24455</name>
</gene>
<accession>A0A1R3GPK7</accession>
<name>A0A1R3GPK7_COCAP</name>
<evidence type="ECO:0000259" key="1">
    <source>
        <dbReference type="PROSITE" id="PS50108"/>
    </source>
</evidence>
<reference evidence="2 3" key="1">
    <citation type="submission" date="2013-09" db="EMBL/GenBank/DDBJ databases">
        <title>Corchorus capsularis genome sequencing.</title>
        <authorList>
            <person name="Alam M."/>
            <person name="Haque M.S."/>
            <person name="Islam M.S."/>
            <person name="Emdad E.M."/>
            <person name="Islam M.M."/>
            <person name="Ahmed B."/>
            <person name="Halim A."/>
            <person name="Hossen Q.M.M."/>
            <person name="Hossain M.Z."/>
            <person name="Ahmed R."/>
            <person name="Khan M.M."/>
            <person name="Islam R."/>
            <person name="Rashid M.M."/>
            <person name="Khan S.A."/>
            <person name="Rahman M.S."/>
            <person name="Alam M."/>
        </authorList>
    </citation>
    <scope>NUCLEOTIDE SEQUENCE [LARGE SCALE GENOMIC DNA]</scope>
    <source>
        <strain evidence="3">cv. CVL-1</strain>
        <tissue evidence="2">Whole seedling</tissue>
    </source>
</reference>
<dbReference type="Proteomes" id="UP000188268">
    <property type="component" value="Unassembled WGS sequence"/>
</dbReference>
<comment type="caution">
    <text evidence="2">The sequence shown here is derived from an EMBL/GenBank/DDBJ whole genome shotgun (WGS) entry which is preliminary data.</text>
</comment>